<organism evidence="3 4">
    <name type="scientific">Mycobacterium cookii</name>
    <dbReference type="NCBI Taxonomy" id="1775"/>
    <lineage>
        <taxon>Bacteria</taxon>
        <taxon>Bacillati</taxon>
        <taxon>Actinomycetota</taxon>
        <taxon>Actinomycetes</taxon>
        <taxon>Mycobacteriales</taxon>
        <taxon>Mycobacteriaceae</taxon>
        <taxon>Mycobacterium</taxon>
    </lineage>
</organism>
<dbReference type="SUPFAM" id="SSF54637">
    <property type="entry name" value="Thioesterase/thiol ester dehydrase-isomerase"/>
    <property type="match status" value="2"/>
</dbReference>
<protein>
    <submittedName>
        <fullName evidence="3">Acyl-CoA thioesterase II</fullName>
    </submittedName>
</protein>
<dbReference type="GO" id="GO:0006637">
    <property type="term" value="P:acyl-CoA metabolic process"/>
    <property type="evidence" value="ECO:0007669"/>
    <property type="project" value="InterPro"/>
</dbReference>
<dbReference type="GO" id="GO:0009062">
    <property type="term" value="P:fatty acid catabolic process"/>
    <property type="evidence" value="ECO:0007669"/>
    <property type="project" value="TreeGrafter"/>
</dbReference>
<dbReference type="InterPro" id="IPR029069">
    <property type="entry name" value="HotDog_dom_sf"/>
</dbReference>
<dbReference type="KEGG" id="mcoo:MCOO_24410"/>
<feature type="domain" description="Acyl-CoA thioesterase-like N-terminal HotDog" evidence="1">
    <location>
        <begin position="34"/>
        <end position="106"/>
    </location>
</feature>
<dbReference type="AlphaFoldDB" id="A0A7I7KXD8"/>
<dbReference type="Pfam" id="PF13622">
    <property type="entry name" value="4HBT_3"/>
    <property type="match status" value="1"/>
</dbReference>
<reference evidence="3 4" key="1">
    <citation type="journal article" date="2019" name="Emerg. Microbes Infect.">
        <title>Comprehensive subspecies identification of 175 nontuberculous mycobacteria species based on 7547 genomic profiles.</title>
        <authorList>
            <person name="Matsumoto Y."/>
            <person name="Kinjo T."/>
            <person name="Motooka D."/>
            <person name="Nabeya D."/>
            <person name="Jung N."/>
            <person name="Uechi K."/>
            <person name="Horii T."/>
            <person name="Iida T."/>
            <person name="Fujita J."/>
            <person name="Nakamura S."/>
        </authorList>
    </citation>
    <scope>NUCLEOTIDE SEQUENCE [LARGE SCALE GENOMIC DNA]</scope>
    <source>
        <strain evidence="3 4">JCM 12404</strain>
    </source>
</reference>
<dbReference type="Gene3D" id="3.10.129.10">
    <property type="entry name" value="Hotdog Thioesterase"/>
    <property type="match status" value="2"/>
</dbReference>
<dbReference type="PANTHER" id="PTHR11066:SF34">
    <property type="entry name" value="ACYL-COENZYME A THIOESTERASE 8"/>
    <property type="match status" value="1"/>
</dbReference>
<dbReference type="InterPro" id="IPR049449">
    <property type="entry name" value="TesB_ACOT8-like_N"/>
</dbReference>
<dbReference type="GO" id="GO:0047617">
    <property type="term" value="F:fatty acyl-CoA hydrolase activity"/>
    <property type="evidence" value="ECO:0007669"/>
    <property type="project" value="InterPro"/>
</dbReference>
<dbReference type="EMBL" id="AP022569">
    <property type="protein sequence ID" value="BBX46426.1"/>
    <property type="molecule type" value="Genomic_DNA"/>
</dbReference>
<dbReference type="CDD" id="cd03445">
    <property type="entry name" value="Thioesterase_II_repeat2"/>
    <property type="match status" value="1"/>
</dbReference>
<gene>
    <name evidence="3" type="primary">tesB</name>
    <name evidence="3" type="ORF">MCOO_24410</name>
</gene>
<dbReference type="Pfam" id="PF20789">
    <property type="entry name" value="4HBT_3C"/>
    <property type="match status" value="1"/>
</dbReference>
<keyword evidence="4" id="KW-1185">Reference proteome</keyword>
<feature type="domain" description="Acyl-CoA thioesterase-like C-terminal" evidence="2">
    <location>
        <begin position="140"/>
        <end position="261"/>
    </location>
</feature>
<evidence type="ECO:0000313" key="4">
    <source>
        <dbReference type="Proteomes" id="UP000465866"/>
    </source>
</evidence>
<proteinExistence type="predicted"/>
<dbReference type="CDD" id="cd03444">
    <property type="entry name" value="Thioesterase_II_repeat1"/>
    <property type="match status" value="1"/>
</dbReference>
<name>A0A7I7KXD8_9MYCO</name>
<dbReference type="InterPro" id="IPR049450">
    <property type="entry name" value="ACOT8-like_C"/>
</dbReference>
<dbReference type="PANTHER" id="PTHR11066">
    <property type="entry name" value="ACYL-COA THIOESTERASE"/>
    <property type="match status" value="1"/>
</dbReference>
<dbReference type="InterPro" id="IPR003703">
    <property type="entry name" value="Acyl_CoA_thio"/>
</dbReference>
<sequence length="283" mass="30936">MPDLWTDLLGCLDLRGPADDSTFDGASQQLNYHRVFGGQLLGQFIWAASLTCPDKAVKSVHTVFAREGRAADPVRYHATRQHEGRSFASLTITAHQPHAVLASSAVSMHAVEDGPENQDCEAVSAVLDDDHRVDLDLIPWETRSADDLSAVAAGPPRFEVWMRTPPVDAHLAPALTAYATDLTLIGTALRPIEGYTHSGNGTLFTSAVTSHTVWFHRQFRTDRWLLLRQHSPVLAHGRCFGRGDVLTEGGELVASYAQEALLRFRDDGDNNRAHIAPAQSVGE</sequence>
<evidence type="ECO:0000313" key="3">
    <source>
        <dbReference type="EMBL" id="BBX46426.1"/>
    </source>
</evidence>
<dbReference type="Proteomes" id="UP000465866">
    <property type="component" value="Chromosome"/>
</dbReference>
<evidence type="ECO:0000259" key="2">
    <source>
        <dbReference type="Pfam" id="PF20789"/>
    </source>
</evidence>
<dbReference type="RefSeq" id="WP_163776574.1">
    <property type="nucleotide sequence ID" value="NZ_AP022569.1"/>
</dbReference>
<evidence type="ECO:0000259" key="1">
    <source>
        <dbReference type="Pfam" id="PF13622"/>
    </source>
</evidence>
<accession>A0A7I7KXD8</accession>